<evidence type="ECO:0000313" key="5">
    <source>
        <dbReference type="WBParaSite" id="nOo.2.0.1.t09954-RA"/>
    </source>
</evidence>
<organism evidence="5">
    <name type="scientific">Onchocerca ochengi</name>
    <name type="common">Filarial nematode worm</name>
    <dbReference type="NCBI Taxonomy" id="42157"/>
    <lineage>
        <taxon>Eukaryota</taxon>
        <taxon>Metazoa</taxon>
        <taxon>Ecdysozoa</taxon>
        <taxon>Nematoda</taxon>
        <taxon>Chromadorea</taxon>
        <taxon>Rhabditida</taxon>
        <taxon>Spirurina</taxon>
        <taxon>Spiruromorpha</taxon>
        <taxon>Filarioidea</taxon>
        <taxon>Onchocercidae</taxon>
        <taxon>Onchocerca</taxon>
    </lineage>
</organism>
<dbReference type="AlphaFoldDB" id="A0A182EP97"/>
<sequence length="105" mass="11824">MTISRLELLAMLIGVRAAHFMIKQLELEIRVATYGPTPVPTGPFTRCKTPFQALTAIRTKPCRRNMESQIFVPIHFKMAVNAPSTSKAQSNNRFPHTTTSRRLSP</sequence>
<evidence type="ECO:0000256" key="2">
    <source>
        <dbReference type="SAM" id="SignalP"/>
    </source>
</evidence>
<dbReference type="Proteomes" id="UP000271087">
    <property type="component" value="Unassembled WGS sequence"/>
</dbReference>
<dbReference type="EMBL" id="UYRW01005256">
    <property type="protein sequence ID" value="VDM93653.1"/>
    <property type="molecule type" value="Genomic_DNA"/>
</dbReference>
<feature type="region of interest" description="Disordered" evidence="1">
    <location>
        <begin position="83"/>
        <end position="105"/>
    </location>
</feature>
<evidence type="ECO:0000313" key="4">
    <source>
        <dbReference type="Proteomes" id="UP000271087"/>
    </source>
</evidence>
<reference evidence="5" key="1">
    <citation type="submission" date="2016-06" db="UniProtKB">
        <authorList>
            <consortium name="WormBaseParasite"/>
        </authorList>
    </citation>
    <scope>IDENTIFICATION</scope>
</reference>
<dbReference type="WBParaSite" id="nOo.2.0.1.t09954-RA">
    <property type="protein sequence ID" value="nOo.2.0.1.t09954-RA"/>
    <property type="gene ID" value="nOo.2.0.1.g09954"/>
</dbReference>
<evidence type="ECO:0000313" key="3">
    <source>
        <dbReference type="EMBL" id="VDM93653.1"/>
    </source>
</evidence>
<proteinExistence type="predicted"/>
<accession>A0A182EP97</accession>
<keyword evidence="4" id="KW-1185">Reference proteome</keyword>
<evidence type="ECO:0000256" key="1">
    <source>
        <dbReference type="SAM" id="MobiDB-lite"/>
    </source>
</evidence>
<dbReference type="OrthoDB" id="5857971at2759"/>
<gene>
    <name evidence="3" type="ORF">NOO_LOCUS9954</name>
</gene>
<protein>
    <submittedName>
        <fullName evidence="5">Secreted protein</fullName>
    </submittedName>
</protein>
<keyword evidence="2" id="KW-0732">Signal</keyword>
<feature type="signal peptide" evidence="2">
    <location>
        <begin position="1"/>
        <end position="17"/>
    </location>
</feature>
<name>A0A182EP97_ONCOC</name>
<reference evidence="3 4" key="2">
    <citation type="submission" date="2018-08" db="EMBL/GenBank/DDBJ databases">
        <authorList>
            <person name="Laetsch R D."/>
            <person name="Stevens L."/>
            <person name="Kumar S."/>
            <person name="Blaxter L. M."/>
        </authorList>
    </citation>
    <scope>NUCLEOTIDE SEQUENCE [LARGE SCALE GENOMIC DNA]</scope>
</reference>
<feature type="chain" id="PRO_5043137573" evidence="2">
    <location>
        <begin position="18"/>
        <end position="105"/>
    </location>
</feature>